<evidence type="ECO:0000256" key="1">
    <source>
        <dbReference type="ARBA" id="ARBA00022448"/>
    </source>
</evidence>
<keyword evidence="4" id="KW-0547">Nucleotide-binding</keyword>
<evidence type="ECO:0000259" key="3">
    <source>
        <dbReference type="Pfam" id="PF00005"/>
    </source>
</evidence>
<dbReference type="OMA" id="CAPESEY"/>
<keyword evidence="4" id="KW-0067">ATP-binding</keyword>
<dbReference type="AlphaFoldDB" id="A0A087T5E0"/>
<dbReference type="GO" id="GO:0140359">
    <property type="term" value="F:ABC-type transporter activity"/>
    <property type="evidence" value="ECO:0007669"/>
    <property type="project" value="InterPro"/>
</dbReference>
<evidence type="ECO:0000313" key="5">
    <source>
        <dbReference type="Proteomes" id="UP000054359"/>
    </source>
</evidence>
<dbReference type="InterPro" id="IPR027417">
    <property type="entry name" value="P-loop_NTPase"/>
</dbReference>
<dbReference type="PANTHER" id="PTHR19229:SF36">
    <property type="entry name" value="ATP-BINDING CASSETTE SUB-FAMILY A MEMBER 2"/>
    <property type="match status" value="1"/>
</dbReference>
<evidence type="ECO:0000313" key="4">
    <source>
        <dbReference type="EMBL" id="KFM60329.1"/>
    </source>
</evidence>
<dbReference type="Proteomes" id="UP000054359">
    <property type="component" value="Unassembled WGS sequence"/>
</dbReference>
<dbReference type="Gene3D" id="3.40.50.300">
    <property type="entry name" value="P-loop containing nucleotide triphosphate hydrolases"/>
    <property type="match status" value="1"/>
</dbReference>
<dbReference type="GO" id="GO:0005524">
    <property type="term" value="F:ATP binding"/>
    <property type="evidence" value="ECO:0007669"/>
    <property type="project" value="UniProtKB-KW"/>
</dbReference>
<dbReference type="OrthoDB" id="6435757at2759"/>
<keyword evidence="2" id="KW-0677">Repeat</keyword>
<keyword evidence="5" id="KW-1185">Reference proteome</keyword>
<dbReference type="STRING" id="407821.A0A087T5E0"/>
<feature type="domain" description="ABC transporter" evidence="3">
    <location>
        <begin position="33"/>
        <end position="157"/>
    </location>
</feature>
<sequence length="158" mass="17278">MSTVTEDDSKYLLQIQNVSQVYPSKAGNKYAVDNLSLNIPVGECFGLVGANGAGKTTLFRLLIGEIRPTSGRILRVGSESKAYEKHRFLGYCPQKDALDPLLTARQHLEVYAGLRGIHPSQIQKLVDHSLQSLELSIHADCPVRTLSGGTKRKLCTAI</sequence>
<dbReference type="GO" id="GO:0005319">
    <property type="term" value="F:lipid transporter activity"/>
    <property type="evidence" value="ECO:0007669"/>
    <property type="project" value="TreeGrafter"/>
</dbReference>
<keyword evidence="1" id="KW-0813">Transport</keyword>
<proteinExistence type="predicted"/>
<feature type="non-terminal residue" evidence="4">
    <location>
        <position position="158"/>
    </location>
</feature>
<accession>A0A087T5E0</accession>
<gene>
    <name evidence="4" type="ORF">X975_11684</name>
</gene>
<dbReference type="Pfam" id="PF00005">
    <property type="entry name" value="ABC_tran"/>
    <property type="match status" value="1"/>
</dbReference>
<reference evidence="4 5" key="1">
    <citation type="submission" date="2013-11" db="EMBL/GenBank/DDBJ databases">
        <title>Genome sequencing of Stegodyphus mimosarum.</title>
        <authorList>
            <person name="Bechsgaard J."/>
        </authorList>
    </citation>
    <scope>NUCLEOTIDE SEQUENCE [LARGE SCALE GENOMIC DNA]</scope>
</reference>
<dbReference type="GO" id="GO:0016887">
    <property type="term" value="F:ATP hydrolysis activity"/>
    <property type="evidence" value="ECO:0007669"/>
    <property type="project" value="InterPro"/>
</dbReference>
<dbReference type="PANTHER" id="PTHR19229">
    <property type="entry name" value="ATP-BINDING CASSETTE TRANSPORTER SUBFAMILY A ABCA"/>
    <property type="match status" value="1"/>
</dbReference>
<dbReference type="InterPro" id="IPR026082">
    <property type="entry name" value="ABCA"/>
</dbReference>
<protein>
    <submittedName>
        <fullName evidence="4">Retinal-specific ATP-binding cassette transporter</fullName>
    </submittedName>
</protein>
<dbReference type="EMBL" id="KK113498">
    <property type="protein sequence ID" value="KFM60329.1"/>
    <property type="molecule type" value="Genomic_DNA"/>
</dbReference>
<organism evidence="4 5">
    <name type="scientific">Stegodyphus mimosarum</name>
    <name type="common">African social velvet spider</name>
    <dbReference type="NCBI Taxonomy" id="407821"/>
    <lineage>
        <taxon>Eukaryota</taxon>
        <taxon>Metazoa</taxon>
        <taxon>Ecdysozoa</taxon>
        <taxon>Arthropoda</taxon>
        <taxon>Chelicerata</taxon>
        <taxon>Arachnida</taxon>
        <taxon>Araneae</taxon>
        <taxon>Araneomorphae</taxon>
        <taxon>Entelegynae</taxon>
        <taxon>Eresoidea</taxon>
        <taxon>Eresidae</taxon>
        <taxon>Stegodyphus</taxon>
    </lineage>
</organism>
<dbReference type="InterPro" id="IPR003439">
    <property type="entry name" value="ABC_transporter-like_ATP-bd"/>
</dbReference>
<dbReference type="GO" id="GO:0016020">
    <property type="term" value="C:membrane"/>
    <property type="evidence" value="ECO:0007669"/>
    <property type="project" value="InterPro"/>
</dbReference>
<dbReference type="SUPFAM" id="SSF52540">
    <property type="entry name" value="P-loop containing nucleoside triphosphate hydrolases"/>
    <property type="match status" value="1"/>
</dbReference>
<name>A0A087T5E0_STEMI</name>
<evidence type="ECO:0000256" key="2">
    <source>
        <dbReference type="ARBA" id="ARBA00022737"/>
    </source>
</evidence>